<evidence type="ECO:0000313" key="9">
    <source>
        <dbReference type="Proteomes" id="UP000014257"/>
    </source>
</evidence>
<evidence type="ECO:0000256" key="6">
    <source>
        <dbReference type="SAM" id="Phobius"/>
    </source>
</evidence>
<organism evidence="8 9">
    <name type="scientific">Lacticaseibacillus paracasei subsp. paracasei Lpp22</name>
    <dbReference type="NCBI Taxonomy" id="1256221"/>
    <lineage>
        <taxon>Bacteria</taxon>
        <taxon>Bacillati</taxon>
        <taxon>Bacillota</taxon>
        <taxon>Bacilli</taxon>
        <taxon>Lactobacillales</taxon>
        <taxon>Lactobacillaceae</taxon>
        <taxon>Lacticaseibacillus</taxon>
    </lineage>
</organism>
<comment type="caution">
    <text evidence="8">The sequence shown here is derived from an EMBL/GenBank/DDBJ whole genome shotgun (WGS) entry which is preliminary data.</text>
</comment>
<dbReference type="NCBIfam" id="TIGR01167">
    <property type="entry name" value="LPXTG_anchor"/>
    <property type="match status" value="1"/>
</dbReference>
<feature type="region of interest" description="Disordered" evidence="5">
    <location>
        <begin position="1"/>
        <end position="28"/>
    </location>
</feature>
<evidence type="ECO:0000256" key="3">
    <source>
        <dbReference type="ARBA" id="ARBA00022729"/>
    </source>
</evidence>
<accession>A0A8E0I8P2</accession>
<name>A0A8E0I8P2_LACPA</name>
<feature type="domain" description="Gram-positive cocci surface proteins LPxTG" evidence="7">
    <location>
        <begin position="19"/>
        <end position="53"/>
    </location>
</feature>
<evidence type="ECO:0000256" key="5">
    <source>
        <dbReference type="SAM" id="MobiDB-lite"/>
    </source>
</evidence>
<keyword evidence="6" id="KW-0472">Membrane</keyword>
<evidence type="ECO:0000256" key="1">
    <source>
        <dbReference type="ARBA" id="ARBA00022512"/>
    </source>
</evidence>
<keyword evidence="1" id="KW-0134">Cell wall</keyword>
<dbReference type="AlphaFoldDB" id="A0A8E0I8P2"/>
<gene>
    <name evidence="8" type="ORF">Lpp22_2034</name>
</gene>
<evidence type="ECO:0000256" key="4">
    <source>
        <dbReference type="ARBA" id="ARBA00023088"/>
    </source>
</evidence>
<evidence type="ECO:0000259" key="7">
    <source>
        <dbReference type="Pfam" id="PF00746"/>
    </source>
</evidence>
<feature type="transmembrane region" description="Helical" evidence="6">
    <location>
        <begin position="34"/>
        <end position="53"/>
    </location>
</feature>
<evidence type="ECO:0000313" key="8">
    <source>
        <dbReference type="EMBL" id="EPC25312.1"/>
    </source>
</evidence>
<protein>
    <recommendedName>
        <fullName evidence="7">Gram-positive cocci surface proteins LPxTG domain-containing protein</fullName>
    </recommendedName>
</protein>
<dbReference type="EMBL" id="ANMI01000189">
    <property type="protein sequence ID" value="EPC25312.1"/>
    <property type="molecule type" value="Genomic_DNA"/>
</dbReference>
<proteinExistence type="predicted"/>
<keyword evidence="4" id="KW-0572">Peptidoglycan-anchor</keyword>
<keyword evidence="3" id="KW-0732">Signal</keyword>
<dbReference type="Pfam" id="PF00746">
    <property type="entry name" value="Gram_pos_anchor"/>
    <property type="match status" value="1"/>
</dbReference>
<reference evidence="8 9" key="1">
    <citation type="journal article" date="2013" name="PLoS ONE">
        <title>Lactobacillus paracasei comparative genomics: towards species pan-genome definition and exploitation of diversity.</title>
        <authorList>
            <person name="Smokvina T."/>
            <person name="Wels M."/>
            <person name="Polka J."/>
            <person name="Chervaux C."/>
            <person name="Brisse S."/>
            <person name="Boekhorst J."/>
            <person name="van Hylckama Vlieg J.E."/>
            <person name="Siezen R.J."/>
        </authorList>
    </citation>
    <scope>NUCLEOTIDE SEQUENCE [LARGE SCALE GENOMIC DNA]</scope>
    <source>
        <strain evidence="8 9">Lpp22</strain>
    </source>
</reference>
<keyword evidence="2" id="KW-0964">Secreted</keyword>
<keyword evidence="6" id="KW-0812">Transmembrane</keyword>
<keyword evidence="6" id="KW-1133">Transmembrane helix</keyword>
<evidence type="ECO:0000256" key="2">
    <source>
        <dbReference type="ARBA" id="ARBA00022525"/>
    </source>
</evidence>
<sequence length="61" mass="6843">MVVAKNFKKSTPPNTNDNHGNGQKMPNTGDVNNVGMTLIGILSVLGLFVYSFFKPYRRERQ</sequence>
<feature type="compositionally biased region" description="Polar residues" evidence="5">
    <location>
        <begin position="9"/>
        <end position="28"/>
    </location>
</feature>
<dbReference type="Proteomes" id="UP000014257">
    <property type="component" value="Unassembled WGS sequence"/>
</dbReference>
<dbReference type="InterPro" id="IPR019931">
    <property type="entry name" value="LPXTG_anchor"/>
</dbReference>